<dbReference type="InterPro" id="IPR012340">
    <property type="entry name" value="NA-bd_OB-fold"/>
</dbReference>
<organism evidence="4 5">
    <name type="scientific">Mesorhizobium delmotii</name>
    <dbReference type="NCBI Taxonomy" id="1631247"/>
    <lineage>
        <taxon>Bacteria</taxon>
        <taxon>Pseudomonadati</taxon>
        <taxon>Pseudomonadota</taxon>
        <taxon>Alphaproteobacteria</taxon>
        <taxon>Hyphomicrobiales</taxon>
        <taxon>Phyllobacteriaceae</taxon>
        <taxon>Mesorhizobium</taxon>
    </lineage>
</organism>
<evidence type="ECO:0000313" key="5">
    <source>
        <dbReference type="Proteomes" id="UP000245698"/>
    </source>
</evidence>
<dbReference type="Proteomes" id="UP000245698">
    <property type="component" value="Unassembled WGS sequence"/>
</dbReference>
<keyword evidence="2" id="KW-0233">DNA recombination</keyword>
<dbReference type="Pfam" id="PF00436">
    <property type="entry name" value="SSB"/>
    <property type="match status" value="1"/>
</dbReference>
<dbReference type="InterPro" id="IPR011344">
    <property type="entry name" value="ssDNA-bd"/>
</dbReference>
<proteinExistence type="predicted"/>
<dbReference type="PIRSF" id="PIRSF002070">
    <property type="entry name" value="SSB"/>
    <property type="match status" value="1"/>
</dbReference>
<protein>
    <recommendedName>
        <fullName evidence="3">Single-stranded DNA-binding protein</fullName>
    </recommendedName>
</protein>
<sequence length="109" mass="11907">MRSINRFTVAGNVGSVTSFNKAVKVSIAADRHWTNDAGKKETRTDWVTVTVFDDQAAWIKDNVSKGQPVIAEGRISNSSYEKDGETVYTTDLVATTFNAFQVANANTSD</sequence>
<dbReference type="CDD" id="cd04496">
    <property type="entry name" value="SSB_OBF"/>
    <property type="match status" value="1"/>
</dbReference>
<dbReference type="Gene3D" id="2.40.50.140">
    <property type="entry name" value="Nucleic acid-binding proteins"/>
    <property type="match status" value="1"/>
</dbReference>
<accession>A0A2P9AR63</accession>
<keyword evidence="5" id="KW-1185">Reference proteome</keyword>
<dbReference type="PROSITE" id="PS50935">
    <property type="entry name" value="SSB"/>
    <property type="match status" value="1"/>
</dbReference>
<gene>
    <name evidence="4" type="ORF">BQ8482_360030</name>
</gene>
<evidence type="ECO:0000256" key="3">
    <source>
        <dbReference type="PIRNR" id="PIRNR002070"/>
    </source>
</evidence>
<evidence type="ECO:0000256" key="2">
    <source>
        <dbReference type="ARBA" id="ARBA00023172"/>
    </source>
</evidence>
<evidence type="ECO:0000256" key="1">
    <source>
        <dbReference type="ARBA" id="ARBA00023125"/>
    </source>
</evidence>
<dbReference type="EMBL" id="FUIG01000044">
    <property type="protein sequence ID" value="SJM33629.1"/>
    <property type="molecule type" value="Genomic_DNA"/>
</dbReference>
<dbReference type="GO" id="GO:0006260">
    <property type="term" value="P:DNA replication"/>
    <property type="evidence" value="ECO:0007669"/>
    <property type="project" value="InterPro"/>
</dbReference>
<dbReference type="GO" id="GO:0006310">
    <property type="term" value="P:DNA recombination"/>
    <property type="evidence" value="ECO:0007669"/>
    <property type="project" value="UniProtKB-KW"/>
</dbReference>
<name>A0A2P9AR63_9HYPH</name>
<evidence type="ECO:0000313" key="4">
    <source>
        <dbReference type="EMBL" id="SJM33629.1"/>
    </source>
</evidence>
<dbReference type="SUPFAM" id="SSF50249">
    <property type="entry name" value="Nucleic acid-binding proteins"/>
    <property type="match status" value="1"/>
</dbReference>
<dbReference type="RefSeq" id="WP_123150330.1">
    <property type="nucleotide sequence ID" value="NZ_FUIG01000044.1"/>
</dbReference>
<dbReference type="AlphaFoldDB" id="A0A2P9AR63"/>
<keyword evidence="1 3" id="KW-0238">DNA-binding</keyword>
<reference evidence="5" key="1">
    <citation type="submission" date="2016-12" db="EMBL/GenBank/DDBJ databases">
        <authorList>
            <person name="Brunel B."/>
        </authorList>
    </citation>
    <scope>NUCLEOTIDE SEQUENCE [LARGE SCALE GENOMIC DNA]</scope>
</reference>
<dbReference type="InterPro" id="IPR000424">
    <property type="entry name" value="Primosome_PriB/ssb"/>
</dbReference>
<dbReference type="GO" id="GO:0003697">
    <property type="term" value="F:single-stranded DNA binding"/>
    <property type="evidence" value="ECO:0007669"/>
    <property type="project" value="InterPro"/>
</dbReference>